<dbReference type="AlphaFoldDB" id="A0A383V7X4"/>
<feature type="chain" id="PRO_5016789581" evidence="1">
    <location>
        <begin position="23"/>
        <end position="509"/>
    </location>
</feature>
<keyword evidence="3" id="KW-1185">Reference proteome</keyword>
<organism evidence="2 3">
    <name type="scientific">Tetradesmus obliquus</name>
    <name type="common">Green alga</name>
    <name type="synonym">Acutodesmus obliquus</name>
    <dbReference type="NCBI Taxonomy" id="3088"/>
    <lineage>
        <taxon>Eukaryota</taxon>
        <taxon>Viridiplantae</taxon>
        <taxon>Chlorophyta</taxon>
        <taxon>core chlorophytes</taxon>
        <taxon>Chlorophyceae</taxon>
        <taxon>CS clade</taxon>
        <taxon>Sphaeropleales</taxon>
        <taxon>Scenedesmaceae</taxon>
        <taxon>Tetradesmus</taxon>
    </lineage>
</organism>
<accession>A0A383V7X4</accession>
<proteinExistence type="predicted"/>
<keyword evidence="1" id="KW-0732">Signal</keyword>
<feature type="signal peptide" evidence="1">
    <location>
        <begin position="1"/>
        <end position="22"/>
    </location>
</feature>
<evidence type="ECO:0000256" key="1">
    <source>
        <dbReference type="SAM" id="SignalP"/>
    </source>
</evidence>
<evidence type="ECO:0000313" key="3">
    <source>
        <dbReference type="Proteomes" id="UP000256970"/>
    </source>
</evidence>
<protein>
    <submittedName>
        <fullName evidence="2">Uncharacterized protein</fullName>
    </submittedName>
</protein>
<evidence type="ECO:0000313" key="2">
    <source>
        <dbReference type="EMBL" id="SZX61271.1"/>
    </source>
</evidence>
<sequence length="509" mass="55566">MAGCHLAWLVVLLAVGIPLLEASPTGLNLPRLDVAAPHYGGSWASASSAIFTNLFKHSTPFECQSRGKGSTGAWGWGPGEALTWRPDGYPAEIRSLNSWSEYCAVARVGAGAAYYAAGKYVLLYSGDGKVTLEGDASVTAEGPGRLELSIKLAAGFAVRIVRTNATNPVRNISIVPAAAEFSFADTPYQASFLELVKGFDVLRFAWWQRIWGDARNPQMLRSLADRATPASATYLGKDGVSWQDMVTLANQVGADPWFNLPLAATDSDPYANAMATYVAQNLAPERRVYIEYGFAAPGWMTTEYPTNLVRVARIWRAAFAAAGLDSKRVVVVATYEVPAWIPYLSSTFGANISQVDAVAVVGSYGSYRSWNSNRPCFYEFSSNTFAQDPKNAGIDLDRVLQLARSSVIHADVLHNSWHQRLRAMGKRLIAVQAGPDRSQMAAAYYSMRQNYNNILGCKSYPCTRSGLFPPASSSSMTFATEAERNATLAQIWPQAQNEWRLDELLMQSL</sequence>
<name>A0A383V7X4_TETOB</name>
<dbReference type="EMBL" id="FNXT01000133">
    <property type="protein sequence ID" value="SZX61271.1"/>
    <property type="molecule type" value="Genomic_DNA"/>
</dbReference>
<reference evidence="2 3" key="1">
    <citation type="submission" date="2016-10" db="EMBL/GenBank/DDBJ databases">
        <authorList>
            <person name="Cai Z."/>
        </authorList>
    </citation>
    <scope>NUCLEOTIDE SEQUENCE [LARGE SCALE GENOMIC DNA]</scope>
</reference>
<gene>
    <name evidence="2" type="ORF">BQ4739_LOCUS1784</name>
</gene>
<dbReference type="Proteomes" id="UP000256970">
    <property type="component" value="Unassembled WGS sequence"/>
</dbReference>